<dbReference type="EMBL" id="ML769926">
    <property type="protein sequence ID" value="KAE9385963.1"/>
    <property type="molecule type" value="Genomic_DNA"/>
</dbReference>
<organism evidence="2 3">
    <name type="scientific">Gymnopus androsaceus JB14</name>
    <dbReference type="NCBI Taxonomy" id="1447944"/>
    <lineage>
        <taxon>Eukaryota</taxon>
        <taxon>Fungi</taxon>
        <taxon>Dikarya</taxon>
        <taxon>Basidiomycota</taxon>
        <taxon>Agaricomycotina</taxon>
        <taxon>Agaricomycetes</taxon>
        <taxon>Agaricomycetidae</taxon>
        <taxon>Agaricales</taxon>
        <taxon>Marasmiineae</taxon>
        <taxon>Omphalotaceae</taxon>
        <taxon>Gymnopus</taxon>
    </lineage>
</organism>
<proteinExistence type="predicted"/>
<accession>A0A6A4GKT5</accession>
<feature type="compositionally biased region" description="Acidic residues" evidence="1">
    <location>
        <begin position="190"/>
        <end position="235"/>
    </location>
</feature>
<evidence type="ECO:0000313" key="3">
    <source>
        <dbReference type="Proteomes" id="UP000799118"/>
    </source>
</evidence>
<feature type="compositionally biased region" description="Polar residues" evidence="1">
    <location>
        <begin position="38"/>
        <end position="58"/>
    </location>
</feature>
<feature type="region of interest" description="Disordered" evidence="1">
    <location>
        <begin position="182"/>
        <end position="242"/>
    </location>
</feature>
<reference evidence="2" key="1">
    <citation type="journal article" date="2019" name="Environ. Microbiol.">
        <title>Fungal ecological strategies reflected in gene transcription - a case study of two litter decomposers.</title>
        <authorList>
            <person name="Barbi F."/>
            <person name="Kohler A."/>
            <person name="Barry K."/>
            <person name="Baskaran P."/>
            <person name="Daum C."/>
            <person name="Fauchery L."/>
            <person name="Ihrmark K."/>
            <person name="Kuo A."/>
            <person name="LaButti K."/>
            <person name="Lipzen A."/>
            <person name="Morin E."/>
            <person name="Grigoriev I.V."/>
            <person name="Henrissat B."/>
            <person name="Lindahl B."/>
            <person name="Martin F."/>
        </authorList>
    </citation>
    <scope>NUCLEOTIDE SEQUENCE</scope>
    <source>
        <strain evidence="2">JB14</strain>
    </source>
</reference>
<keyword evidence="3" id="KW-1185">Reference proteome</keyword>
<protein>
    <submittedName>
        <fullName evidence="2">Uncharacterized protein</fullName>
    </submittedName>
</protein>
<evidence type="ECO:0000313" key="2">
    <source>
        <dbReference type="EMBL" id="KAE9385963.1"/>
    </source>
</evidence>
<feature type="region of interest" description="Disordered" evidence="1">
    <location>
        <begin position="1"/>
        <end position="58"/>
    </location>
</feature>
<dbReference type="Proteomes" id="UP000799118">
    <property type="component" value="Unassembled WGS sequence"/>
</dbReference>
<name>A0A6A4GKT5_9AGAR</name>
<gene>
    <name evidence="2" type="ORF">BT96DRAFT_949467</name>
</gene>
<dbReference type="AlphaFoldDB" id="A0A6A4GKT5"/>
<evidence type="ECO:0000256" key="1">
    <source>
        <dbReference type="SAM" id="MobiDB-lite"/>
    </source>
</evidence>
<sequence>MSNTSRFNRRVQALQASKRSSVSSSRRQRVPAHGLQGDANSQRKSGSRGTSSFCHSQVQKMQEKGAAAEVRVLAYDLPEVAAAQEYPPARTDEPMPYAAPYGELLMHTDASNKSWEEQREGMVDAYMDWCIKKTTGEVLPLCDKPSLWVDVVDVFVCHRPLEVVSKRALDVAVLDSQFNRSNQLSCTPEGYDDDGDDDDDDDGDDDDDDDGDDDDDDDDDGDSDDDDGDGDDDDGESFHNVG</sequence>